<evidence type="ECO:0000256" key="2">
    <source>
        <dbReference type="ARBA" id="ARBA00022649"/>
    </source>
</evidence>
<keyword evidence="8" id="KW-1185">Reference proteome</keyword>
<dbReference type="PANTHER" id="PTHR38039">
    <property type="entry name" value="TOXIN YOEB"/>
    <property type="match status" value="1"/>
</dbReference>
<accession>A0ABQ1YYJ1</accession>
<reference evidence="8" key="1">
    <citation type="journal article" date="2019" name="Int. J. Syst. Evol. Microbiol.">
        <title>The Global Catalogue of Microorganisms (GCM) 10K type strain sequencing project: providing services to taxonomists for standard genome sequencing and annotation.</title>
        <authorList>
            <consortium name="The Broad Institute Genomics Platform"/>
            <consortium name="The Broad Institute Genome Sequencing Center for Infectious Disease"/>
            <person name="Wu L."/>
            <person name="Ma J."/>
        </authorList>
    </citation>
    <scope>NUCLEOTIDE SEQUENCE [LARGE SCALE GENOMIC DNA]</scope>
    <source>
        <strain evidence="8">CGMCC 1.15288</strain>
    </source>
</reference>
<sequence length="93" mass="10761">MGRYSLSVSEKARKDLSFLHKTGGKVLIKRIDRIFEELSENPYTGIGKPEQLKSNLSGLWSRRIDKKHRLVYQIIEQTVTVFIIAAKGHYEDK</sequence>
<dbReference type="Pfam" id="PF06769">
    <property type="entry name" value="YoeB_toxin"/>
    <property type="match status" value="1"/>
</dbReference>
<name>A0ABQ1YYJ1_9BACT</name>
<dbReference type="InterPro" id="IPR007712">
    <property type="entry name" value="RelE/ParE_toxin"/>
</dbReference>
<protein>
    <recommendedName>
        <fullName evidence="6">Putative mRNA interferase YoeB</fullName>
    </recommendedName>
</protein>
<dbReference type="NCBIfam" id="TIGR02385">
    <property type="entry name" value="RelE_StbE"/>
    <property type="match status" value="1"/>
</dbReference>
<keyword evidence="2" id="KW-1277">Toxin-antitoxin system</keyword>
<evidence type="ECO:0000256" key="6">
    <source>
        <dbReference type="ARBA" id="ARBA00030388"/>
    </source>
</evidence>
<dbReference type="Gene3D" id="3.30.2310.20">
    <property type="entry name" value="RelE-like"/>
    <property type="match status" value="1"/>
</dbReference>
<evidence type="ECO:0000256" key="5">
    <source>
        <dbReference type="ARBA" id="ARBA00022801"/>
    </source>
</evidence>
<evidence type="ECO:0000256" key="1">
    <source>
        <dbReference type="ARBA" id="ARBA00008172"/>
    </source>
</evidence>
<evidence type="ECO:0000256" key="3">
    <source>
        <dbReference type="ARBA" id="ARBA00022722"/>
    </source>
</evidence>
<dbReference type="PANTHER" id="PTHR38039:SF1">
    <property type="entry name" value="TOXIN YOEB"/>
    <property type="match status" value="1"/>
</dbReference>
<dbReference type="RefSeq" id="WP_188935114.1">
    <property type="nucleotide sequence ID" value="NZ_BMIA01000002.1"/>
</dbReference>
<evidence type="ECO:0000313" key="8">
    <source>
        <dbReference type="Proteomes" id="UP000600214"/>
    </source>
</evidence>
<dbReference type="SUPFAM" id="SSF143011">
    <property type="entry name" value="RelE-like"/>
    <property type="match status" value="1"/>
</dbReference>
<keyword evidence="3" id="KW-0540">Nuclease</keyword>
<dbReference type="NCBIfam" id="TIGR02116">
    <property type="entry name" value="toxin_Txe_YoeB"/>
    <property type="match status" value="1"/>
</dbReference>
<organism evidence="7 8">
    <name type="scientific">Dyadobacter endophyticus</name>
    <dbReference type="NCBI Taxonomy" id="1749036"/>
    <lineage>
        <taxon>Bacteria</taxon>
        <taxon>Pseudomonadati</taxon>
        <taxon>Bacteroidota</taxon>
        <taxon>Cytophagia</taxon>
        <taxon>Cytophagales</taxon>
        <taxon>Spirosomataceae</taxon>
        <taxon>Dyadobacter</taxon>
    </lineage>
</organism>
<keyword evidence="5" id="KW-0378">Hydrolase</keyword>
<evidence type="ECO:0000256" key="4">
    <source>
        <dbReference type="ARBA" id="ARBA00022759"/>
    </source>
</evidence>
<dbReference type="InterPro" id="IPR035093">
    <property type="entry name" value="RelE/ParE_toxin_dom_sf"/>
</dbReference>
<comment type="caution">
    <text evidence="7">The sequence shown here is derived from an EMBL/GenBank/DDBJ whole genome shotgun (WGS) entry which is preliminary data.</text>
</comment>
<proteinExistence type="inferred from homology"/>
<dbReference type="EMBL" id="BMIA01000002">
    <property type="protein sequence ID" value="GGH42411.1"/>
    <property type="molecule type" value="Genomic_DNA"/>
</dbReference>
<dbReference type="InterPro" id="IPR009614">
    <property type="entry name" value="YoeB_toxin"/>
</dbReference>
<gene>
    <name evidence="7" type="ORF">GCM10007423_39050</name>
</gene>
<dbReference type="Proteomes" id="UP000600214">
    <property type="component" value="Unassembled WGS sequence"/>
</dbReference>
<comment type="similarity">
    <text evidence="1">Belongs to the YoeB family.</text>
</comment>
<evidence type="ECO:0000313" key="7">
    <source>
        <dbReference type="EMBL" id="GGH42411.1"/>
    </source>
</evidence>
<keyword evidence="4" id="KW-0255">Endonuclease</keyword>